<reference evidence="8" key="1">
    <citation type="journal article" date="2006" name="PLoS Biol.">
        <title>Macronuclear genome sequence of the ciliate Tetrahymena thermophila, a model eukaryote.</title>
        <authorList>
            <person name="Eisen J.A."/>
            <person name="Coyne R.S."/>
            <person name="Wu M."/>
            <person name="Wu D."/>
            <person name="Thiagarajan M."/>
            <person name="Wortman J.R."/>
            <person name="Badger J.H."/>
            <person name="Ren Q."/>
            <person name="Amedeo P."/>
            <person name="Jones K.M."/>
            <person name="Tallon L.J."/>
            <person name="Delcher A.L."/>
            <person name="Salzberg S.L."/>
            <person name="Silva J.C."/>
            <person name="Haas B.J."/>
            <person name="Majoros W.H."/>
            <person name="Farzad M."/>
            <person name="Carlton J.M."/>
            <person name="Smith R.K. Jr."/>
            <person name="Garg J."/>
            <person name="Pearlman R.E."/>
            <person name="Karrer K.M."/>
            <person name="Sun L."/>
            <person name="Manning G."/>
            <person name="Elde N.C."/>
            <person name="Turkewitz A.P."/>
            <person name="Asai D.J."/>
            <person name="Wilkes D.E."/>
            <person name="Wang Y."/>
            <person name="Cai H."/>
            <person name="Collins K."/>
            <person name="Stewart B.A."/>
            <person name="Lee S.R."/>
            <person name="Wilamowska K."/>
            <person name="Weinberg Z."/>
            <person name="Ruzzo W.L."/>
            <person name="Wloga D."/>
            <person name="Gaertig J."/>
            <person name="Frankel J."/>
            <person name="Tsao C.-C."/>
            <person name="Gorovsky M.A."/>
            <person name="Keeling P.J."/>
            <person name="Waller R.F."/>
            <person name="Patron N.J."/>
            <person name="Cherry J.M."/>
            <person name="Stover N.A."/>
            <person name="Krieger C.J."/>
            <person name="del Toro C."/>
            <person name="Ryder H.F."/>
            <person name="Williamson S.C."/>
            <person name="Barbeau R.A."/>
            <person name="Hamilton E.P."/>
            <person name="Orias E."/>
        </authorList>
    </citation>
    <scope>NUCLEOTIDE SEQUENCE [LARGE SCALE GENOMIC DNA]</scope>
    <source>
        <strain evidence="8">SB210</strain>
    </source>
</reference>
<comment type="subcellular location">
    <subcellularLocation>
        <location evidence="1">Membrane</location>
        <topology evidence="1">Multi-pass membrane protein</topology>
    </subcellularLocation>
</comment>
<evidence type="ECO:0000256" key="2">
    <source>
        <dbReference type="ARBA" id="ARBA00007262"/>
    </source>
</evidence>
<evidence type="ECO:0000256" key="4">
    <source>
        <dbReference type="ARBA" id="ARBA00022989"/>
    </source>
</evidence>
<dbReference type="GO" id="GO:0016020">
    <property type="term" value="C:membrane"/>
    <property type="evidence" value="ECO:0007669"/>
    <property type="project" value="UniProtKB-SubCell"/>
</dbReference>
<dbReference type="KEGG" id="tet:TTHERM_000030389"/>
<dbReference type="Gene3D" id="6.10.110.10">
    <property type="match status" value="1"/>
</dbReference>
<evidence type="ECO:0000313" key="7">
    <source>
        <dbReference type="EMBL" id="EWS74848.1"/>
    </source>
</evidence>
<feature type="transmembrane region" description="Helical" evidence="6">
    <location>
        <begin position="6"/>
        <end position="25"/>
    </location>
</feature>
<evidence type="ECO:0000256" key="1">
    <source>
        <dbReference type="ARBA" id="ARBA00004141"/>
    </source>
</evidence>
<evidence type="ECO:0000256" key="6">
    <source>
        <dbReference type="SAM" id="Phobius"/>
    </source>
</evidence>
<dbReference type="InterPro" id="IPR038213">
    <property type="entry name" value="IFI6/IFI27-like_sf"/>
</dbReference>
<keyword evidence="3 6" id="KW-0812">Transmembrane</keyword>
<keyword evidence="8" id="KW-1185">Reference proteome</keyword>
<feature type="transmembrane region" description="Helical" evidence="6">
    <location>
        <begin position="45"/>
        <end position="62"/>
    </location>
</feature>
<evidence type="ECO:0000256" key="5">
    <source>
        <dbReference type="ARBA" id="ARBA00023136"/>
    </source>
</evidence>
<dbReference type="InParanoid" id="W7XE72"/>
<dbReference type="RefSeq" id="XP_012652561.1">
    <property type="nucleotide sequence ID" value="XM_012797107.1"/>
</dbReference>
<dbReference type="PANTHER" id="PTHR16932:SF18">
    <property type="entry name" value="INTERFERON, ALPHA-INDUCIBLE PROTEIN 27-LIKE 2"/>
    <property type="match status" value="1"/>
</dbReference>
<comment type="similarity">
    <text evidence="2">Belongs to the IFI6/IFI27 family.</text>
</comment>
<dbReference type="GeneID" id="24436888"/>
<accession>W7XE72</accession>
<dbReference type="Proteomes" id="UP000009168">
    <property type="component" value="Unassembled WGS sequence"/>
</dbReference>
<feature type="transmembrane region" description="Helical" evidence="6">
    <location>
        <begin position="74"/>
        <end position="91"/>
    </location>
</feature>
<dbReference type="AlphaFoldDB" id="W7XE72"/>
<proteinExistence type="inferred from homology"/>
<dbReference type="InterPro" id="IPR009311">
    <property type="entry name" value="IFI6/IFI27-like"/>
</dbReference>
<gene>
    <name evidence="7" type="ORF">TTHERM_000030389</name>
</gene>
<name>W7XE72_TETTS</name>
<sequence>MSDFIQIIAIIAGIYLAAKAVFFLAGFKSTGIARGSYGATMMSRAAVASGGAVSSGSIVAISQRFGTGFRLSEFATFFAVVALGYIAVKLYF</sequence>
<dbReference type="EMBL" id="GG662720">
    <property type="protein sequence ID" value="EWS74848.1"/>
    <property type="molecule type" value="Genomic_DNA"/>
</dbReference>
<protein>
    <submittedName>
        <fullName evidence="7">Interferon-induced 6-16 family protein</fullName>
    </submittedName>
</protein>
<dbReference type="Pfam" id="PF06140">
    <property type="entry name" value="Ifi-6-16"/>
    <property type="match status" value="1"/>
</dbReference>
<evidence type="ECO:0000256" key="3">
    <source>
        <dbReference type="ARBA" id="ARBA00022692"/>
    </source>
</evidence>
<dbReference type="PANTHER" id="PTHR16932">
    <property type="entry name" value="INTERFERON ALPHA-INDUCIBLE PROTEIN 27"/>
    <property type="match status" value="1"/>
</dbReference>
<keyword evidence="4 6" id="KW-1133">Transmembrane helix</keyword>
<keyword evidence="5 6" id="KW-0472">Membrane</keyword>
<organism evidence="7 8">
    <name type="scientific">Tetrahymena thermophila (strain SB210)</name>
    <dbReference type="NCBI Taxonomy" id="312017"/>
    <lineage>
        <taxon>Eukaryota</taxon>
        <taxon>Sar</taxon>
        <taxon>Alveolata</taxon>
        <taxon>Ciliophora</taxon>
        <taxon>Intramacronucleata</taxon>
        <taxon>Oligohymenophorea</taxon>
        <taxon>Hymenostomatida</taxon>
        <taxon>Tetrahymenina</taxon>
        <taxon>Tetrahymenidae</taxon>
        <taxon>Tetrahymena</taxon>
    </lineage>
</organism>
<evidence type="ECO:0000313" key="8">
    <source>
        <dbReference type="Proteomes" id="UP000009168"/>
    </source>
</evidence>